<dbReference type="Pfam" id="PF14432">
    <property type="entry name" value="DYW_deaminase"/>
    <property type="match status" value="1"/>
</dbReference>
<dbReference type="OMA" id="CRVHSNK"/>
<name>A0A7N0SY72_KALFE</name>
<comment type="similarity">
    <text evidence="3">Belongs to the PPR family. PCMP-E subfamily.</text>
</comment>
<organism evidence="6 7">
    <name type="scientific">Kalanchoe fedtschenkoi</name>
    <name type="common">Lavender scallops</name>
    <name type="synonym">South American air plant</name>
    <dbReference type="NCBI Taxonomy" id="63787"/>
    <lineage>
        <taxon>Eukaryota</taxon>
        <taxon>Viridiplantae</taxon>
        <taxon>Streptophyta</taxon>
        <taxon>Embryophyta</taxon>
        <taxon>Tracheophyta</taxon>
        <taxon>Spermatophyta</taxon>
        <taxon>Magnoliopsida</taxon>
        <taxon>eudicotyledons</taxon>
        <taxon>Gunneridae</taxon>
        <taxon>Pentapetalae</taxon>
        <taxon>Saxifragales</taxon>
        <taxon>Crassulaceae</taxon>
        <taxon>Kalanchoe</taxon>
    </lineage>
</organism>
<dbReference type="PANTHER" id="PTHR47926">
    <property type="entry name" value="PENTATRICOPEPTIDE REPEAT-CONTAINING PROTEIN"/>
    <property type="match status" value="1"/>
</dbReference>
<keyword evidence="2" id="KW-0677">Repeat</keyword>
<feature type="domain" description="DYW" evidence="5">
    <location>
        <begin position="861"/>
        <end position="953"/>
    </location>
</feature>
<feature type="repeat" description="PPR" evidence="4">
    <location>
        <begin position="645"/>
        <end position="679"/>
    </location>
</feature>
<proteinExistence type="inferred from homology"/>
<dbReference type="InterPro" id="IPR046960">
    <property type="entry name" value="PPR_At4g14850-like_plant"/>
</dbReference>
<evidence type="ECO:0000256" key="3">
    <source>
        <dbReference type="ARBA" id="ARBA00061659"/>
    </source>
</evidence>
<dbReference type="FunFam" id="1.25.40.10:FF:000073">
    <property type="entry name" value="Pentatricopeptide repeat-containing protein chloroplastic"/>
    <property type="match status" value="1"/>
</dbReference>
<dbReference type="GO" id="GO:0008270">
    <property type="term" value="F:zinc ion binding"/>
    <property type="evidence" value="ECO:0007669"/>
    <property type="project" value="InterPro"/>
</dbReference>
<evidence type="ECO:0000259" key="5">
    <source>
        <dbReference type="Pfam" id="PF14432"/>
    </source>
</evidence>
<evidence type="ECO:0000313" key="6">
    <source>
        <dbReference type="EnsemblPlants" id="Kaladp0012s0034.1.v1.1.CDS.1"/>
    </source>
</evidence>
<dbReference type="GO" id="GO:0009451">
    <property type="term" value="P:RNA modification"/>
    <property type="evidence" value="ECO:0007669"/>
    <property type="project" value="InterPro"/>
</dbReference>
<dbReference type="InterPro" id="IPR046848">
    <property type="entry name" value="E_motif"/>
</dbReference>
<sequence>MAAALVSHTFAISPMPKPHINLPPKTLEIPRSCSVKLESLKDVCKQGKLAAAAELFSSLFVDRNRIPAGFCLDEAYAVMTELCATVRALSPAQQIHAHMVTSGVLSDSVFLNTKLVMMYGKCGAVEDAGKVFDKMPHRTTFTWNGMIGAWISGGDYLKALRLYRDMRVCGVSLDAYTFPCVLKGCGATGDLPTGVEIHGLAIKHGCSSTGFVVNALVSMYSKCGDLCGARRLFDTVTERDDVVLWNSMILAYSGCGYAAEALSAYRDMQSEGVAGNTYTFVAALQACEEESFRSLGQQIHASVLRSGCHLDVYVANALLAFYARIGDMTHAANIFQNMDQRDHVSWNTMLTGLAQNGFYTDVLSLFKDALEARLRPDQVSVLSVAMAAGRLGNLLIGKEVHAYAVKHGLDGDLQVGNTLLDMYSKCSSVVYMSRVFDRMDIKDLVSRTTVIAGHAQNNCCVKALELFREAQTGGDEIDPLMLGIILLACRGLKSNSHVKQVHAYIIRRGISDLMLQNNLVDVYGECGLVPYAAGVFELVEAKDVVTWTSLITCYTNNGLAKEALELFNQMKHSGLDPDFVVLVSLLSAVTSFSSLKKGMEIHGFLVRKGIEIDGSILNSLVDMYASCGSLDSSCKLFNSFRNSDDLTLWTSMINAYGIHGHGAAAIDLFERMEKANLFPDHVTFLALLQACSHAGLIDEGKKYFEAMESKYALEPWPEHYVCLVDLLGRANHLGEAFRYVQTMRTEPGAEVWCALLSACRIHSNEELGDRAAEELLKLNPANPGNYVLVSNIYASNRRWKEVDRVRMRMKENELRKNPGCSWMEAGNKIHAFTARDHSHPQSDEIYQKLTEITEKLEHEGGYIAQTSSVLHDVAQEDKASLLYAHSERLAIAYGLITTSDGLPIRITKNLRVCGDCHRFCELVSKLYERELIIRDAKRFHHFRHGSCSCGNYW</sequence>
<keyword evidence="7" id="KW-1185">Reference proteome</keyword>
<dbReference type="Pfam" id="PF20431">
    <property type="entry name" value="E_motif"/>
    <property type="match status" value="1"/>
</dbReference>
<feature type="repeat" description="PPR" evidence="4">
    <location>
        <begin position="241"/>
        <end position="275"/>
    </location>
</feature>
<dbReference type="Gramene" id="Kaladp0012s0034.1.v1.1">
    <property type="protein sequence ID" value="Kaladp0012s0034.1.v1.1.CDS.1"/>
    <property type="gene ID" value="Kaladp0012s0034.v1.1"/>
</dbReference>
<reference evidence="6" key="1">
    <citation type="submission" date="2021-01" db="UniProtKB">
        <authorList>
            <consortium name="EnsemblPlants"/>
        </authorList>
    </citation>
    <scope>IDENTIFICATION</scope>
</reference>
<dbReference type="Pfam" id="PF20430">
    <property type="entry name" value="Eplus_motif"/>
    <property type="match status" value="1"/>
</dbReference>
<dbReference type="FunFam" id="1.25.40.10:FF:000361">
    <property type="entry name" value="Pentatricopeptide repeat-containing protein chloroplastic"/>
    <property type="match status" value="1"/>
</dbReference>
<dbReference type="PANTHER" id="PTHR47926:SF377">
    <property type="entry name" value="OS04G0469400 PROTEIN"/>
    <property type="match status" value="1"/>
</dbReference>
<dbReference type="PROSITE" id="PS51375">
    <property type="entry name" value="PPR"/>
    <property type="match status" value="6"/>
</dbReference>
<dbReference type="InterPro" id="IPR032867">
    <property type="entry name" value="DYW_dom"/>
</dbReference>
<dbReference type="GO" id="GO:0003729">
    <property type="term" value="F:mRNA binding"/>
    <property type="evidence" value="ECO:0007669"/>
    <property type="project" value="EnsemblPlants"/>
</dbReference>
<dbReference type="Proteomes" id="UP000594263">
    <property type="component" value="Unplaced"/>
</dbReference>
<dbReference type="Pfam" id="PF01535">
    <property type="entry name" value="PPR"/>
    <property type="match status" value="4"/>
</dbReference>
<dbReference type="FunFam" id="1.25.40.10:FF:000366">
    <property type="entry name" value="Pentatricopeptide (PPR) repeat-containing protein"/>
    <property type="match status" value="1"/>
</dbReference>
<dbReference type="InterPro" id="IPR046849">
    <property type="entry name" value="E2_motif"/>
</dbReference>
<evidence type="ECO:0000256" key="1">
    <source>
        <dbReference type="ARBA" id="ARBA00006643"/>
    </source>
</evidence>
<dbReference type="GO" id="GO:0031425">
    <property type="term" value="P:chloroplast RNA processing"/>
    <property type="evidence" value="ECO:0007669"/>
    <property type="project" value="EnsemblPlants"/>
</dbReference>
<dbReference type="InterPro" id="IPR011990">
    <property type="entry name" value="TPR-like_helical_dom_sf"/>
</dbReference>
<dbReference type="FunFam" id="1.25.40.10:FF:000144">
    <property type="entry name" value="Pentatricopeptide repeat-containing protein, mitochondrial"/>
    <property type="match status" value="1"/>
</dbReference>
<evidence type="ECO:0000256" key="4">
    <source>
        <dbReference type="PROSITE-ProRule" id="PRU00708"/>
    </source>
</evidence>
<comment type="similarity">
    <text evidence="1">Belongs to the PPR family. PCMP-H subfamily.</text>
</comment>
<dbReference type="Pfam" id="PF13041">
    <property type="entry name" value="PPR_2"/>
    <property type="match status" value="4"/>
</dbReference>
<dbReference type="NCBIfam" id="TIGR00756">
    <property type="entry name" value="PPR"/>
    <property type="match status" value="5"/>
</dbReference>
<feature type="repeat" description="PPR" evidence="4">
    <location>
        <begin position="342"/>
        <end position="376"/>
    </location>
</feature>
<dbReference type="AlphaFoldDB" id="A0A7N0SY72"/>
<accession>A0A7N0SY72</accession>
<dbReference type="Gene3D" id="1.25.40.10">
    <property type="entry name" value="Tetratricopeptide repeat domain"/>
    <property type="match status" value="6"/>
</dbReference>
<feature type="repeat" description="PPR" evidence="4">
    <location>
        <begin position="680"/>
        <end position="710"/>
    </location>
</feature>
<evidence type="ECO:0000313" key="7">
    <source>
        <dbReference type="Proteomes" id="UP000594263"/>
    </source>
</evidence>
<dbReference type="EnsemblPlants" id="Kaladp0012s0034.1.v1.1">
    <property type="protein sequence ID" value="Kaladp0012s0034.1.v1.1.CDS.1"/>
    <property type="gene ID" value="Kaladp0012s0034.v1.1"/>
</dbReference>
<dbReference type="GO" id="GO:0009507">
    <property type="term" value="C:chloroplast"/>
    <property type="evidence" value="ECO:0007669"/>
    <property type="project" value="EnsemblPlants"/>
</dbReference>
<dbReference type="InterPro" id="IPR002885">
    <property type="entry name" value="PPR_rpt"/>
</dbReference>
<feature type="repeat" description="PPR" evidence="4">
    <location>
        <begin position="139"/>
        <end position="173"/>
    </location>
</feature>
<protein>
    <recommendedName>
        <fullName evidence="5">DYW domain-containing protein</fullName>
    </recommendedName>
</protein>
<evidence type="ECO:0000256" key="2">
    <source>
        <dbReference type="ARBA" id="ARBA00022737"/>
    </source>
</evidence>
<feature type="repeat" description="PPR" evidence="4">
    <location>
        <begin position="543"/>
        <end position="577"/>
    </location>
</feature>
<dbReference type="FunFam" id="1.25.40.10:FF:000344">
    <property type="entry name" value="Pentatricopeptide repeat-containing protein"/>
    <property type="match status" value="1"/>
</dbReference>